<dbReference type="Proteomes" id="UP000183053">
    <property type="component" value="Unassembled WGS sequence"/>
</dbReference>
<dbReference type="Pfam" id="PF12833">
    <property type="entry name" value="HTH_18"/>
    <property type="match status" value="1"/>
</dbReference>
<sequence>MGGMDIRFVRQDFAESVDWTIAGQRHEVLIWRGGTANSKEFAFASGSSGRIVPAPSSVWVVPAGDSSTAVARRAAYDFARVTLPAALSASTALLPVVSRRDPLLHQLVDRIAGIADRRDAVARLLRESLLDTMRLHILDQYGERPVPPTAPRALDPRALDRVVEILDDAADADIDLRALAAAEGVSTDAFRRAFVRTFRTTPHRYLLDRRIARAQTLLVTTSLSMTEISTTLGFASPSHFAATFKRRVGRTPSAYRAAP</sequence>
<dbReference type="STRING" id="47312.SAMN04489765_4018"/>
<dbReference type="PROSITE" id="PS00041">
    <property type="entry name" value="HTH_ARAC_FAMILY_1"/>
    <property type="match status" value="2"/>
</dbReference>
<evidence type="ECO:0000256" key="1">
    <source>
        <dbReference type="ARBA" id="ARBA00023015"/>
    </source>
</evidence>
<organism evidence="5 6">
    <name type="scientific">Tsukamurella pulmonis</name>
    <dbReference type="NCBI Taxonomy" id="47312"/>
    <lineage>
        <taxon>Bacteria</taxon>
        <taxon>Bacillati</taxon>
        <taxon>Actinomycetota</taxon>
        <taxon>Actinomycetes</taxon>
        <taxon>Mycobacteriales</taxon>
        <taxon>Tsukamurellaceae</taxon>
        <taxon>Tsukamurella</taxon>
    </lineage>
</organism>
<keyword evidence="1" id="KW-0805">Transcription regulation</keyword>
<dbReference type="InterPro" id="IPR018060">
    <property type="entry name" value="HTH_AraC"/>
</dbReference>
<evidence type="ECO:0000256" key="3">
    <source>
        <dbReference type="ARBA" id="ARBA00023163"/>
    </source>
</evidence>
<keyword evidence="6" id="KW-1185">Reference proteome</keyword>
<dbReference type="InterPro" id="IPR020449">
    <property type="entry name" value="Tscrpt_reg_AraC-type_HTH"/>
</dbReference>
<dbReference type="PROSITE" id="PS01124">
    <property type="entry name" value="HTH_ARAC_FAMILY_2"/>
    <property type="match status" value="1"/>
</dbReference>
<keyword evidence="3" id="KW-0804">Transcription</keyword>
<dbReference type="GO" id="GO:0003700">
    <property type="term" value="F:DNA-binding transcription factor activity"/>
    <property type="evidence" value="ECO:0007669"/>
    <property type="project" value="InterPro"/>
</dbReference>
<proteinExistence type="predicted"/>
<evidence type="ECO:0000313" key="6">
    <source>
        <dbReference type="Proteomes" id="UP000183053"/>
    </source>
</evidence>
<keyword evidence="2" id="KW-0238">DNA-binding</keyword>
<evidence type="ECO:0000256" key="2">
    <source>
        <dbReference type="ARBA" id="ARBA00023125"/>
    </source>
</evidence>
<protein>
    <submittedName>
        <fullName evidence="5">Transcriptional regulator, AraC family</fullName>
    </submittedName>
</protein>
<gene>
    <name evidence="5" type="ORF">SAMN04489765_4018</name>
</gene>
<dbReference type="SUPFAM" id="SSF46689">
    <property type="entry name" value="Homeodomain-like"/>
    <property type="match status" value="2"/>
</dbReference>
<dbReference type="GO" id="GO:0043565">
    <property type="term" value="F:sequence-specific DNA binding"/>
    <property type="evidence" value="ECO:0007669"/>
    <property type="project" value="InterPro"/>
</dbReference>
<accession>A0A1H1HC45</accession>
<dbReference type="Gene3D" id="1.10.10.60">
    <property type="entry name" value="Homeodomain-like"/>
    <property type="match status" value="2"/>
</dbReference>
<evidence type="ECO:0000259" key="4">
    <source>
        <dbReference type="PROSITE" id="PS01124"/>
    </source>
</evidence>
<dbReference type="PANTHER" id="PTHR46796">
    <property type="entry name" value="HTH-TYPE TRANSCRIPTIONAL ACTIVATOR RHAS-RELATED"/>
    <property type="match status" value="1"/>
</dbReference>
<dbReference type="EMBL" id="FNLF01000002">
    <property type="protein sequence ID" value="SDR22941.1"/>
    <property type="molecule type" value="Genomic_DNA"/>
</dbReference>
<dbReference type="InterPro" id="IPR009057">
    <property type="entry name" value="Homeodomain-like_sf"/>
</dbReference>
<dbReference type="PRINTS" id="PR00032">
    <property type="entry name" value="HTHARAC"/>
</dbReference>
<dbReference type="PANTHER" id="PTHR46796:SF6">
    <property type="entry name" value="ARAC SUBFAMILY"/>
    <property type="match status" value="1"/>
</dbReference>
<name>A0A1H1HC45_9ACTN</name>
<dbReference type="InterPro" id="IPR050204">
    <property type="entry name" value="AraC_XylS_family_regulators"/>
</dbReference>
<dbReference type="InterPro" id="IPR018062">
    <property type="entry name" value="HTH_AraC-typ_CS"/>
</dbReference>
<dbReference type="AlphaFoldDB" id="A0A1H1HC45"/>
<feature type="domain" description="HTH araC/xylS-type" evidence="4">
    <location>
        <begin position="160"/>
        <end position="258"/>
    </location>
</feature>
<dbReference type="SMART" id="SM00342">
    <property type="entry name" value="HTH_ARAC"/>
    <property type="match status" value="1"/>
</dbReference>
<evidence type="ECO:0000313" key="5">
    <source>
        <dbReference type="EMBL" id="SDR22941.1"/>
    </source>
</evidence>
<reference evidence="6" key="1">
    <citation type="submission" date="2016-10" db="EMBL/GenBank/DDBJ databases">
        <authorList>
            <person name="Varghese N."/>
            <person name="Submissions S."/>
        </authorList>
    </citation>
    <scope>NUCLEOTIDE SEQUENCE [LARGE SCALE GENOMIC DNA]</scope>
    <source>
        <strain evidence="6">DSM 44142</strain>
    </source>
</reference>